<evidence type="ECO:0000313" key="4">
    <source>
        <dbReference type="Proteomes" id="UP000078463"/>
    </source>
</evidence>
<keyword evidence="1" id="KW-0472">Membrane</keyword>
<organism evidence="3 4">
    <name type="scientific">Polynucleobacter wuianus</name>
    <dbReference type="NCBI Taxonomy" id="1743168"/>
    <lineage>
        <taxon>Bacteria</taxon>
        <taxon>Pseudomonadati</taxon>
        <taxon>Pseudomonadota</taxon>
        <taxon>Betaproteobacteria</taxon>
        <taxon>Burkholderiales</taxon>
        <taxon>Burkholderiaceae</taxon>
        <taxon>Polynucleobacter</taxon>
    </lineage>
</organism>
<gene>
    <name evidence="3" type="ORF">A8O14_02995</name>
</gene>
<evidence type="ECO:0000259" key="2">
    <source>
        <dbReference type="Pfam" id="PF14020"/>
    </source>
</evidence>
<keyword evidence="1" id="KW-1133">Transmembrane helix</keyword>
<feature type="domain" description="DUF4236" evidence="2">
    <location>
        <begin position="3"/>
        <end position="56"/>
    </location>
</feature>
<evidence type="ECO:0000313" key="3">
    <source>
        <dbReference type="EMBL" id="ANI99151.1"/>
    </source>
</evidence>
<dbReference type="OrthoDB" id="5450120at2"/>
<reference evidence="4" key="1">
    <citation type="submission" date="2016-05" db="EMBL/GenBank/DDBJ databases">
        <title>Polynucleobacter sp. QLW-P1FAT50C-4 genome.</title>
        <authorList>
            <person name="Hahn M.W."/>
        </authorList>
    </citation>
    <scope>NUCLEOTIDE SEQUENCE [LARGE SCALE GENOMIC DNA]</scope>
    <source>
        <strain evidence="4">QLW-P1FAT50C-4</strain>
    </source>
</reference>
<dbReference type="InterPro" id="IPR025330">
    <property type="entry name" value="DUF4236"/>
</dbReference>
<protein>
    <recommendedName>
        <fullName evidence="2">DUF4236 domain-containing protein</fullName>
    </recommendedName>
</protein>
<dbReference type="Pfam" id="PF14020">
    <property type="entry name" value="DUF4236"/>
    <property type="match status" value="1"/>
</dbReference>
<evidence type="ECO:0000256" key="1">
    <source>
        <dbReference type="SAM" id="Phobius"/>
    </source>
</evidence>
<feature type="transmembrane region" description="Helical" evidence="1">
    <location>
        <begin position="96"/>
        <end position="114"/>
    </location>
</feature>
<keyword evidence="1" id="KW-0812">Transmembrane</keyword>
<dbReference type="EMBL" id="CP015922">
    <property type="protein sequence ID" value="ANI99151.1"/>
    <property type="molecule type" value="Genomic_DNA"/>
</dbReference>
<name>A0A191UE35_9BURK</name>
<dbReference type="AlphaFoldDB" id="A0A191UE35"/>
<dbReference type="KEGG" id="pwu:A8O14_02995"/>
<keyword evidence="4" id="KW-1185">Reference proteome</keyword>
<dbReference type="RefSeq" id="WP_068948156.1">
    <property type="nucleotide sequence ID" value="NZ_CP015922.1"/>
</dbReference>
<dbReference type="STRING" id="1743168.A8O14_02995"/>
<sequence length="115" mass="12660">MGLRLQKRITLFKGLTLNLSKTGASVSIGTRGARLNIRGDKVTGSVGLPGTGLSYRQRLDNLINTEQAQQIEQIQDLHTPSDSVSEQQDKELTWKLLALLFFIGFAVVTALYISK</sequence>
<dbReference type="Proteomes" id="UP000078463">
    <property type="component" value="Chromosome"/>
</dbReference>
<accession>A0A191UE35</accession>
<proteinExistence type="predicted"/>